<organism evidence="4 5">
    <name type="scientific">Malassezia cuniculi</name>
    <dbReference type="NCBI Taxonomy" id="948313"/>
    <lineage>
        <taxon>Eukaryota</taxon>
        <taxon>Fungi</taxon>
        <taxon>Dikarya</taxon>
        <taxon>Basidiomycota</taxon>
        <taxon>Ustilaginomycotina</taxon>
        <taxon>Malasseziomycetes</taxon>
        <taxon>Malasseziales</taxon>
        <taxon>Malasseziaceae</taxon>
        <taxon>Malassezia</taxon>
    </lineage>
</organism>
<keyword evidence="5" id="KW-1185">Reference proteome</keyword>
<accession>A0AAF0EPU4</accession>
<dbReference type="Pfam" id="PF05652">
    <property type="entry name" value="DcpS"/>
    <property type="match status" value="1"/>
</dbReference>
<dbReference type="PANTHER" id="PTHR12978">
    <property type="entry name" value="HISTIDINE TRIAD HIT PROTEIN MEMBER"/>
    <property type="match status" value="1"/>
</dbReference>
<protein>
    <submittedName>
        <fullName evidence="4">5'-(N(7)-methyl 5'-triphosphoguanosine)-[mRNA] diphosphatase</fullName>
        <ecNumber evidence="4">3.6.1.59</ecNumber>
    </submittedName>
</protein>
<dbReference type="InterPro" id="IPR036265">
    <property type="entry name" value="HIT-like_sf"/>
</dbReference>
<dbReference type="GO" id="GO:0005634">
    <property type="term" value="C:nucleus"/>
    <property type="evidence" value="ECO:0007669"/>
    <property type="project" value="TreeGrafter"/>
</dbReference>
<dbReference type="SUPFAM" id="SSF54197">
    <property type="entry name" value="HIT-like"/>
    <property type="match status" value="1"/>
</dbReference>
<dbReference type="GO" id="GO:0000932">
    <property type="term" value="C:P-body"/>
    <property type="evidence" value="ECO:0007669"/>
    <property type="project" value="TreeGrafter"/>
</dbReference>
<evidence type="ECO:0000313" key="4">
    <source>
        <dbReference type="EMBL" id="WFD34120.1"/>
    </source>
</evidence>
<dbReference type="Proteomes" id="UP001219933">
    <property type="component" value="Chromosome 1"/>
</dbReference>
<dbReference type="GO" id="GO:0140932">
    <property type="term" value="F:5'-(N(7)-methyl 5'-triphosphoguanosine)-[mRNA] diphosphatase activity"/>
    <property type="evidence" value="ECO:0007669"/>
    <property type="project" value="UniProtKB-EC"/>
</dbReference>
<dbReference type="Pfam" id="PF11969">
    <property type="entry name" value="DcpS_C"/>
    <property type="match status" value="1"/>
</dbReference>
<dbReference type="AlphaFoldDB" id="A0AAF0EPU4"/>
<dbReference type="PANTHER" id="PTHR12978:SF0">
    <property type="entry name" value="M7GPPPX DIPHOSPHATASE"/>
    <property type="match status" value="1"/>
</dbReference>
<name>A0AAF0EPU4_9BASI</name>
<dbReference type="Gene3D" id="3.30.428.10">
    <property type="entry name" value="HIT-like"/>
    <property type="match status" value="1"/>
</dbReference>
<comment type="similarity">
    <text evidence="1">Belongs to the HIT family.</text>
</comment>
<dbReference type="InterPro" id="IPR011145">
    <property type="entry name" value="Scavenger_mRNA_decap_enz_N"/>
</dbReference>
<sequence>MSLHEFKPKRVLNEDPRARTVNVLGECQIDGNATQAVLLVEKTHFASNFIDRLRDGSAFERLECIGQNDIYTWEFGWLGGTDAHTKMTLICPASDDVVAKYSACDTYMVLETPEVYKNVTEPWIASIPAKKKQWVYNILEGISEQESVLYSDDDEQTGFMLLPDLKWDRRTVSSLYLTAIVRDRSIATLRDLRKEHVPMLKKIKEQGERVAREKFGLVAADEAFGTLRCFVHYMPTFFHFHVHLLAADYSQHPGAVSGKAHMLDDIISLLELGVDFKQRTIGYALTAGHPLVQELSRANKA</sequence>
<dbReference type="GO" id="GO:0000340">
    <property type="term" value="F:RNA 7-methylguanosine cap binding"/>
    <property type="evidence" value="ECO:0007669"/>
    <property type="project" value="TreeGrafter"/>
</dbReference>
<feature type="binding site" evidence="3">
    <location>
        <position position="144"/>
    </location>
    <ligand>
        <name>substrate</name>
    </ligand>
</feature>
<evidence type="ECO:0000313" key="5">
    <source>
        <dbReference type="Proteomes" id="UP001219933"/>
    </source>
</evidence>
<dbReference type="EMBL" id="CP119877">
    <property type="protein sequence ID" value="WFD34120.1"/>
    <property type="molecule type" value="Genomic_DNA"/>
</dbReference>
<feature type="binding site" evidence="3">
    <location>
        <position position="164"/>
    </location>
    <ligand>
        <name>substrate</name>
    </ligand>
</feature>
<dbReference type="GO" id="GO:0000290">
    <property type="term" value="P:deadenylation-dependent decapping of nuclear-transcribed mRNA"/>
    <property type="evidence" value="ECO:0007669"/>
    <property type="project" value="InterPro"/>
</dbReference>
<dbReference type="Gene3D" id="3.30.200.40">
    <property type="entry name" value="Scavenger mRNA decapping enzyme, N-terminal domain"/>
    <property type="match status" value="1"/>
</dbReference>
<feature type="binding site" evidence="3">
    <location>
        <position position="134"/>
    </location>
    <ligand>
        <name>substrate</name>
    </ligand>
</feature>
<gene>
    <name evidence="4" type="ORF">MCUN1_000953</name>
</gene>
<dbReference type="EC" id="3.6.1.59" evidence="4"/>
<dbReference type="InterPro" id="IPR008594">
    <property type="entry name" value="DcpS/DCS2"/>
</dbReference>
<proteinExistence type="inferred from homology"/>
<feature type="binding site" evidence="3">
    <location>
        <begin position="232"/>
        <end position="243"/>
    </location>
    <ligand>
        <name>substrate</name>
    </ligand>
</feature>
<dbReference type="SUPFAM" id="SSF102860">
    <property type="entry name" value="mRNA decapping enzyme DcpS N-terminal domain"/>
    <property type="match status" value="1"/>
</dbReference>
<evidence type="ECO:0000256" key="3">
    <source>
        <dbReference type="PIRSR" id="PIRSR028973-2"/>
    </source>
</evidence>
<evidence type="ECO:0000256" key="2">
    <source>
        <dbReference type="PIRSR" id="PIRSR028973-1"/>
    </source>
</evidence>
<feature type="active site" description="Nucleophile" evidence="2">
    <location>
        <position position="241"/>
    </location>
</feature>
<evidence type="ECO:0000256" key="1">
    <source>
        <dbReference type="ARBA" id="ARBA00010208"/>
    </source>
</evidence>
<feature type="binding site" evidence="3">
    <location>
        <position position="166"/>
    </location>
    <ligand>
        <name>substrate</name>
    </ligand>
</feature>
<reference evidence="4" key="1">
    <citation type="submission" date="2023-03" db="EMBL/GenBank/DDBJ databases">
        <title>Mating type loci evolution in Malassezia.</title>
        <authorList>
            <person name="Coelho M.A."/>
        </authorList>
    </citation>
    <scope>NUCLEOTIDE SEQUENCE</scope>
    <source>
        <strain evidence="4">CBS 11721</strain>
    </source>
</reference>
<keyword evidence="4" id="KW-0378">Hydrolase</keyword>
<dbReference type="PIRSF" id="PIRSF028973">
    <property type="entry name" value="Scavenger_mRNA_decap_enz"/>
    <property type="match status" value="1"/>
</dbReference>